<proteinExistence type="predicted"/>
<keyword evidence="2" id="KW-1185">Reference proteome</keyword>
<gene>
    <name evidence="1" type="ORF">CPB84DRAFT_1794301</name>
</gene>
<feature type="non-terminal residue" evidence="1">
    <location>
        <position position="1"/>
    </location>
</feature>
<evidence type="ECO:0000313" key="2">
    <source>
        <dbReference type="Proteomes" id="UP000724874"/>
    </source>
</evidence>
<name>A0A9P5NAG1_GYMJU</name>
<sequence>MSVMLASVEQCGGIEGKRYVASSILACETHSHLRELGVLWVTHLLFPLKVGCSSEDRRRDYTPYETDALPSQGSYEISDLKRFGKRLLSRDAFKCVASGLHDRAYPRKDENVADLTNYIDDESNACCSKRIHDAFSFFEWCLKLTEIRTSMPSNSTEIKVS</sequence>
<organism evidence="1 2">
    <name type="scientific">Gymnopilus junonius</name>
    <name type="common">Spectacular rustgill mushroom</name>
    <name type="synonym">Gymnopilus spectabilis subsp. junonius</name>
    <dbReference type="NCBI Taxonomy" id="109634"/>
    <lineage>
        <taxon>Eukaryota</taxon>
        <taxon>Fungi</taxon>
        <taxon>Dikarya</taxon>
        <taxon>Basidiomycota</taxon>
        <taxon>Agaricomycotina</taxon>
        <taxon>Agaricomycetes</taxon>
        <taxon>Agaricomycetidae</taxon>
        <taxon>Agaricales</taxon>
        <taxon>Agaricineae</taxon>
        <taxon>Hymenogastraceae</taxon>
        <taxon>Gymnopilus</taxon>
    </lineage>
</organism>
<accession>A0A9P5NAG1</accession>
<dbReference type="Proteomes" id="UP000724874">
    <property type="component" value="Unassembled WGS sequence"/>
</dbReference>
<comment type="caution">
    <text evidence="1">The sequence shown here is derived from an EMBL/GenBank/DDBJ whole genome shotgun (WGS) entry which is preliminary data.</text>
</comment>
<reference evidence="1" key="1">
    <citation type="submission" date="2020-11" db="EMBL/GenBank/DDBJ databases">
        <authorList>
            <consortium name="DOE Joint Genome Institute"/>
            <person name="Ahrendt S."/>
            <person name="Riley R."/>
            <person name="Andreopoulos W."/>
            <person name="LaButti K."/>
            <person name="Pangilinan J."/>
            <person name="Ruiz-duenas F.J."/>
            <person name="Barrasa J.M."/>
            <person name="Sanchez-Garcia M."/>
            <person name="Camarero S."/>
            <person name="Miyauchi S."/>
            <person name="Serrano A."/>
            <person name="Linde D."/>
            <person name="Babiker R."/>
            <person name="Drula E."/>
            <person name="Ayuso-Fernandez I."/>
            <person name="Pacheco R."/>
            <person name="Padilla G."/>
            <person name="Ferreira P."/>
            <person name="Barriuso J."/>
            <person name="Kellner H."/>
            <person name="Castanera R."/>
            <person name="Alfaro M."/>
            <person name="Ramirez L."/>
            <person name="Pisabarro A.G."/>
            <person name="Kuo A."/>
            <person name="Tritt A."/>
            <person name="Lipzen A."/>
            <person name="He G."/>
            <person name="Yan M."/>
            <person name="Ng V."/>
            <person name="Cullen D."/>
            <person name="Martin F."/>
            <person name="Rosso M.-N."/>
            <person name="Henrissat B."/>
            <person name="Hibbett D."/>
            <person name="Martinez A.T."/>
            <person name="Grigoriev I.V."/>
        </authorList>
    </citation>
    <scope>NUCLEOTIDE SEQUENCE</scope>
    <source>
        <strain evidence="1">AH 44721</strain>
    </source>
</reference>
<dbReference type="AlphaFoldDB" id="A0A9P5NAG1"/>
<protein>
    <submittedName>
        <fullName evidence="1">Uncharacterized protein</fullName>
    </submittedName>
</protein>
<dbReference type="EMBL" id="JADNYJ010000160">
    <property type="protein sequence ID" value="KAF8878287.1"/>
    <property type="molecule type" value="Genomic_DNA"/>
</dbReference>
<evidence type="ECO:0000313" key="1">
    <source>
        <dbReference type="EMBL" id="KAF8878287.1"/>
    </source>
</evidence>